<keyword evidence="6" id="KW-0597">Phosphoprotein</keyword>
<organism evidence="10 11">
    <name type="scientific">Somion occarium</name>
    <dbReference type="NCBI Taxonomy" id="3059160"/>
    <lineage>
        <taxon>Eukaryota</taxon>
        <taxon>Fungi</taxon>
        <taxon>Dikarya</taxon>
        <taxon>Basidiomycota</taxon>
        <taxon>Agaricomycotina</taxon>
        <taxon>Agaricomycetes</taxon>
        <taxon>Polyporales</taxon>
        <taxon>Cerrenaceae</taxon>
        <taxon>Somion</taxon>
    </lineage>
</organism>
<evidence type="ECO:0000256" key="9">
    <source>
        <dbReference type="SAM" id="MobiDB-lite"/>
    </source>
</evidence>
<feature type="compositionally biased region" description="Polar residues" evidence="9">
    <location>
        <begin position="298"/>
        <end position="311"/>
    </location>
</feature>
<dbReference type="InterPro" id="IPR009000">
    <property type="entry name" value="Transl_B-barrel_sf"/>
</dbReference>
<evidence type="ECO:0000256" key="2">
    <source>
        <dbReference type="ARBA" id="ARBA00009801"/>
    </source>
</evidence>
<dbReference type="SUPFAM" id="SSF50447">
    <property type="entry name" value="Translation proteins"/>
    <property type="match status" value="1"/>
</dbReference>
<dbReference type="InterPro" id="IPR040309">
    <property type="entry name" value="Naf1"/>
</dbReference>
<evidence type="ECO:0000256" key="8">
    <source>
        <dbReference type="ARBA" id="ARBA00023242"/>
    </source>
</evidence>
<comment type="subcellular location">
    <subcellularLocation>
        <location evidence="1">Nucleus</location>
    </subcellularLocation>
</comment>
<keyword evidence="11" id="KW-1185">Reference proteome</keyword>
<evidence type="ECO:0000256" key="4">
    <source>
        <dbReference type="ARBA" id="ARBA00022517"/>
    </source>
</evidence>
<dbReference type="InterPro" id="IPR038664">
    <property type="entry name" value="Gar1/Naf1_Cbf5-bd_sf"/>
</dbReference>
<gene>
    <name evidence="10" type="ORF">GFSPODELE1_LOCUS300</name>
</gene>
<reference evidence="11" key="1">
    <citation type="submission" date="2024-04" db="EMBL/GenBank/DDBJ databases">
        <authorList>
            <person name="Shaw F."/>
            <person name="Minotto A."/>
        </authorList>
    </citation>
    <scope>NUCLEOTIDE SEQUENCE [LARGE SCALE GENOMIC DNA]</scope>
</reference>
<accession>A0ABP1CIC7</accession>
<keyword evidence="7" id="KW-0694">RNA-binding</keyword>
<dbReference type="Gene3D" id="2.40.10.230">
    <property type="entry name" value="Probable tRNA pseudouridine synthase domain"/>
    <property type="match status" value="1"/>
</dbReference>
<feature type="compositionally biased region" description="Acidic residues" evidence="9">
    <location>
        <begin position="42"/>
        <end position="53"/>
    </location>
</feature>
<feature type="compositionally biased region" description="Basic residues" evidence="9">
    <location>
        <begin position="286"/>
        <end position="295"/>
    </location>
</feature>
<feature type="region of interest" description="Disordered" evidence="9">
    <location>
        <begin position="260"/>
        <end position="460"/>
    </location>
</feature>
<dbReference type="EMBL" id="OZ037944">
    <property type="protein sequence ID" value="CAL1694429.1"/>
    <property type="molecule type" value="Genomic_DNA"/>
</dbReference>
<evidence type="ECO:0000313" key="11">
    <source>
        <dbReference type="Proteomes" id="UP001497453"/>
    </source>
</evidence>
<dbReference type="Proteomes" id="UP001497453">
    <property type="component" value="Chromosome 1"/>
</dbReference>
<feature type="compositionally biased region" description="Basic and acidic residues" evidence="9">
    <location>
        <begin position="406"/>
        <end position="424"/>
    </location>
</feature>
<sequence length="579" mass="63478">MDSFKIPSSVPQDLQLIHEIIGEISIPPVQKSASPQPTSVVFDEDINSSDSDIDSEREVEANILGGPDEEEDESPPIPTPSDSASTEEDSSDSDSDSDSDIPAARTNVKPDLPDFDEDEDSGPTVSSDNPLRTKNEVPEADIVVPDIEEVDSSEVLEKVGEVFNIVDRVVIVMGSASHIANRASERALDSDTLLVFGDRKVLGYIYETFGPTHQPLYQVKFNQKFPLDPEKVHVGREVFHVAARSNFVFLNQIKHFKGSDASNAYDEEPGDDEMEFSDDEEEQAHKRALQQKRAGRSGSLSRHTTPTPSQLRDQDMAEDLYSASPYDQSYNDMDFGAGPSRPSPIPYDDPYSDSYGVPEEKEKLPSTSKRGQNDAVEFMSDGHMGDNVRRRGRGQGPVRDPAGPSRHNDRGRGRGRGHQRDRGGRGRGRGRGRDNRVSGDGMQRQGSFSEDKPAEIPRPLSPTSLAIARATGQYTDGTIYAMAASSQGMAGAQNGWEYPPTPQQQPSFDFGYQQPFVQPHINPRFASAFGLNFGTFPQQGMGGENYGYSAYGSDYGVPTNGSGGDWTQSNDSRHDQDQT</sequence>
<keyword evidence="4" id="KW-0690">Ribosome biogenesis</keyword>
<evidence type="ECO:0000256" key="1">
    <source>
        <dbReference type="ARBA" id="ARBA00004123"/>
    </source>
</evidence>
<dbReference type="Pfam" id="PF04410">
    <property type="entry name" value="Gar1"/>
    <property type="match status" value="1"/>
</dbReference>
<name>A0ABP1CIC7_9APHY</name>
<dbReference type="PANTHER" id="PTHR31633">
    <property type="entry name" value="H/ACA RIBONUCLEOPROTEIN COMPLEX NON-CORE SUBUNIT NAF1"/>
    <property type="match status" value="1"/>
</dbReference>
<keyword evidence="8" id="KW-0539">Nucleus</keyword>
<dbReference type="InterPro" id="IPR007504">
    <property type="entry name" value="H/ACA_rnp_Gar1/Naf1"/>
</dbReference>
<comment type="similarity">
    <text evidence="2">Belongs to the NAF1 family.</text>
</comment>
<dbReference type="PANTHER" id="PTHR31633:SF1">
    <property type="entry name" value="H_ACA RIBONUCLEOPROTEIN COMPLEX NON-CORE SUBUNIT NAF1"/>
    <property type="match status" value="1"/>
</dbReference>
<feature type="region of interest" description="Disordered" evidence="9">
    <location>
        <begin position="557"/>
        <end position="579"/>
    </location>
</feature>
<feature type="region of interest" description="Disordered" evidence="9">
    <location>
        <begin position="27"/>
        <end position="140"/>
    </location>
</feature>
<evidence type="ECO:0000256" key="7">
    <source>
        <dbReference type="ARBA" id="ARBA00022884"/>
    </source>
</evidence>
<evidence type="ECO:0000313" key="10">
    <source>
        <dbReference type="EMBL" id="CAL1694429.1"/>
    </source>
</evidence>
<evidence type="ECO:0000256" key="6">
    <source>
        <dbReference type="ARBA" id="ARBA00022553"/>
    </source>
</evidence>
<feature type="compositionally biased region" description="Acidic residues" evidence="9">
    <location>
        <begin position="265"/>
        <end position="282"/>
    </location>
</feature>
<feature type="compositionally biased region" description="Acidic residues" evidence="9">
    <location>
        <begin position="85"/>
        <end position="99"/>
    </location>
</feature>
<protein>
    <recommendedName>
        <fullName evidence="3">H/ACA ribonucleoprotein complex non-core subunit NAF1</fullName>
    </recommendedName>
</protein>
<proteinExistence type="inferred from homology"/>
<evidence type="ECO:0000256" key="3">
    <source>
        <dbReference type="ARBA" id="ARBA00021438"/>
    </source>
</evidence>
<evidence type="ECO:0000256" key="5">
    <source>
        <dbReference type="ARBA" id="ARBA00022552"/>
    </source>
</evidence>
<keyword evidence="5" id="KW-0698">rRNA processing</keyword>